<accession>A0A9N9DDN2</accession>
<protein>
    <submittedName>
        <fullName evidence="5">13819_t:CDS:1</fullName>
    </submittedName>
</protein>
<dbReference type="GO" id="GO:0043657">
    <property type="term" value="C:host cell"/>
    <property type="evidence" value="ECO:0007669"/>
    <property type="project" value="UniProtKB-SubCell"/>
</dbReference>
<sequence length="232" mass="26997">MIGTSSKGNIEANSEKFYIDVNTSNTIDSLEEKIFDEVKKKNNDIFSDIKASDLKLWKVQIRNDKEDDFSSLDLQGDEKDMKILRGITGNYWKKQPSEEFTHIIVDSPLLVARRGLRERDIQIQDRDESLDLLNVFHAQHDKLITDNLIEHQDLDILEDLRTETKRFCYALVANRVSWTRMVAEIGTNPVRTKSIDKRTLQKFCSGETKKPDDEVLLLIKAWVIKQREEEVI</sequence>
<dbReference type="AlphaFoldDB" id="A0A9N9DDN2"/>
<evidence type="ECO:0000313" key="5">
    <source>
        <dbReference type="EMBL" id="CAG8631337.1"/>
    </source>
</evidence>
<dbReference type="Pfam" id="PF20147">
    <property type="entry name" value="Crinkler"/>
    <property type="match status" value="1"/>
</dbReference>
<evidence type="ECO:0000256" key="2">
    <source>
        <dbReference type="ARBA" id="ARBA00004613"/>
    </source>
</evidence>
<dbReference type="Proteomes" id="UP000789508">
    <property type="component" value="Unassembled WGS sequence"/>
</dbReference>
<dbReference type="EMBL" id="CAJVPS010007052">
    <property type="protein sequence ID" value="CAG8631337.1"/>
    <property type="molecule type" value="Genomic_DNA"/>
</dbReference>
<reference evidence="5" key="1">
    <citation type="submission" date="2021-06" db="EMBL/GenBank/DDBJ databases">
        <authorList>
            <person name="Kallberg Y."/>
            <person name="Tangrot J."/>
            <person name="Rosling A."/>
        </authorList>
    </citation>
    <scope>NUCLEOTIDE SEQUENCE</scope>
    <source>
        <strain evidence="5">FL130A</strain>
    </source>
</reference>
<comment type="subcellular location">
    <subcellularLocation>
        <location evidence="1">Host cell</location>
    </subcellularLocation>
    <subcellularLocation>
        <location evidence="2">Secreted</location>
    </subcellularLocation>
</comment>
<evidence type="ECO:0000256" key="3">
    <source>
        <dbReference type="ARBA" id="ARBA00022525"/>
    </source>
</evidence>
<keyword evidence="6" id="KW-1185">Reference proteome</keyword>
<feature type="domain" description="Crinkler effector protein N-terminal" evidence="4">
    <location>
        <begin position="15"/>
        <end position="105"/>
    </location>
</feature>
<gene>
    <name evidence="5" type="ORF">ALEPTO_LOCUS9366</name>
</gene>
<name>A0A9N9DDN2_9GLOM</name>
<evidence type="ECO:0000259" key="4">
    <source>
        <dbReference type="Pfam" id="PF20147"/>
    </source>
</evidence>
<proteinExistence type="predicted"/>
<organism evidence="5 6">
    <name type="scientific">Ambispora leptoticha</name>
    <dbReference type="NCBI Taxonomy" id="144679"/>
    <lineage>
        <taxon>Eukaryota</taxon>
        <taxon>Fungi</taxon>
        <taxon>Fungi incertae sedis</taxon>
        <taxon>Mucoromycota</taxon>
        <taxon>Glomeromycotina</taxon>
        <taxon>Glomeromycetes</taxon>
        <taxon>Archaeosporales</taxon>
        <taxon>Ambisporaceae</taxon>
        <taxon>Ambispora</taxon>
    </lineage>
</organism>
<keyword evidence="3" id="KW-0964">Secreted</keyword>
<evidence type="ECO:0000313" key="6">
    <source>
        <dbReference type="Proteomes" id="UP000789508"/>
    </source>
</evidence>
<evidence type="ECO:0000256" key="1">
    <source>
        <dbReference type="ARBA" id="ARBA00004340"/>
    </source>
</evidence>
<dbReference type="OrthoDB" id="2673191at2759"/>
<dbReference type="InterPro" id="IPR045379">
    <property type="entry name" value="Crinkler_N"/>
</dbReference>
<dbReference type="GO" id="GO:0005576">
    <property type="term" value="C:extracellular region"/>
    <property type="evidence" value="ECO:0007669"/>
    <property type="project" value="UniProtKB-SubCell"/>
</dbReference>
<comment type="caution">
    <text evidence="5">The sequence shown here is derived from an EMBL/GenBank/DDBJ whole genome shotgun (WGS) entry which is preliminary data.</text>
</comment>